<feature type="chain" id="PRO_5020727500" description="Transporter" evidence="1">
    <location>
        <begin position="21"/>
        <end position="299"/>
    </location>
</feature>
<evidence type="ECO:0000313" key="3">
    <source>
        <dbReference type="Proteomes" id="UP000290407"/>
    </source>
</evidence>
<keyword evidence="1" id="KW-0732">Signal</keyword>
<evidence type="ECO:0008006" key="4">
    <source>
        <dbReference type="Google" id="ProtNLM"/>
    </source>
</evidence>
<proteinExistence type="predicted"/>
<gene>
    <name evidence="2" type="ORF">EQG79_29695</name>
</gene>
<evidence type="ECO:0000256" key="1">
    <source>
        <dbReference type="SAM" id="SignalP"/>
    </source>
</evidence>
<keyword evidence="3" id="KW-1185">Reference proteome</keyword>
<dbReference type="AlphaFoldDB" id="A0A4Q2UBH4"/>
<evidence type="ECO:0000313" key="2">
    <source>
        <dbReference type="EMBL" id="RYC66383.1"/>
    </source>
</evidence>
<protein>
    <recommendedName>
        <fullName evidence="4">Transporter</fullName>
    </recommendedName>
</protein>
<organism evidence="2 3">
    <name type="scientific">Spirosoma sordidisoli</name>
    <dbReference type="NCBI Taxonomy" id="2502893"/>
    <lineage>
        <taxon>Bacteria</taxon>
        <taxon>Pseudomonadati</taxon>
        <taxon>Bacteroidota</taxon>
        <taxon>Cytophagia</taxon>
        <taxon>Cytophagales</taxon>
        <taxon>Cytophagaceae</taxon>
        <taxon>Spirosoma</taxon>
    </lineage>
</organism>
<feature type="signal peptide" evidence="1">
    <location>
        <begin position="1"/>
        <end position="20"/>
    </location>
</feature>
<dbReference type="Proteomes" id="UP000290407">
    <property type="component" value="Unassembled WGS sequence"/>
</dbReference>
<name>A0A4Q2UBH4_9BACT</name>
<comment type="caution">
    <text evidence="2">The sequence shown here is derived from an EMBL/GenBank/DDBJ whole genome shotgun (WGS) entry which is preliminary data.</text>
</comment>
<dbReference type="EMBL" id="SBLB01000015">
    <property type="protein sequence ID" value="RYC66383.1"/>
    <property type="molecule type" value="Genomic_DNA"/>
</dbReference>
<sequence>MTMKHVYLLLLLLLPGLVAAQHDYYPPRQEAAPAPRQYSITLKDGTELRGELLRQDSTEALIRTKNLGEIRLRTDQILRIEQTGVRGEGVAYPNLFPQTMRIAPTAFSAEKGRLYYRNYYVYISQFEYGVTDNWSVGATFYSILPTNLFSLNTKVSVPVSSRLRLGVNAQYAAVRFDSFLEGIGYIQGIVTTGDRQNNTTFGLGWSLSNGTVSRNVVATFGLVRKVSPKLSFISENFALFGSGINRSLDFAGVLSAGIRFDRRRHAFDLAAYVPIIVGSTAGNPITFLPYGSYHLRIGK</sequence>
<reference evidence="2 3" key="1">
    <citation type="submission" date="2019-01" db="EMBL/GenBank/DDBJ databases">
        <title>Spirosoma flava sp. nov., a propanil-degrading bacterium isolated from herbicide-contaminated soil.</title>
        <authorList>
            <person name="Zhang L."/>
            <person name="Jiang J.-D."/>
        </authorList>
    </citation>
    <scope>NUCLEOTIDE SEQUENCE [LARGE SCALE GENOMIC DNA]</scope>
    <source>
        <strain evidence="2 3">TY50</strain>
    </source>
</reference>
<accession>A0A4Q2UBH4</accession>